<protein>
    <submittedName>
        <fullName evidence="1">Uncharacterized protein</fullName>
    </submittedName>
</protein>
<comment type="caution">
    <text evidence="1">The sequence shown here is derived from an EMBL/GenBank/DDBJ whole genome shotgun (WGS) entry which is preliminary data.</text>
</comment>
<accession>A0A3A3G7X0</accession>
<proteinExistence type="predicted"/>
<dbReference type="RefSeq" id="WP_119786155.1">
    <property type="nucleotide sequence ID" value="NZ_QYUQ01000002.1"/>
</dbReference>
<keyword evidence="2" id="KW-1185">Reference proteome</keyword>
<dbReference type="OrthoDB" id="8706529at2"/>
<dbReference type="Proteomes" id="UP000266327">
    <property type="component" value="Unassembled WGS sequence"/>
</dbReference>
<sequence length="65" mass="7583">MEEFGRPSKEKVRLWLVDRLRKKHPPLDVRQIQVEIGWRSVSKPALDEKICEIANSPIGAAFERK</sequence>
<reference evidence="2" key="1">
    <citation type="submission" date="2018-09" db="EMBL/GenBank/DDBJ databases">
        <authorList>
            <person name="Zhu H."/>
        </authorList>
    </citation>
    <scope>NUCLEOTIDE SEQUENCE [LARGE SCALE GENOMIC DNA]</scope>
    <source>
        <strain evidence="2">K1S02-23</strain>
    </source>
</reference>
<organism evidence="1 2">
    <name type="scientific">Noviherbaspirillum sedimenti</name>
    <dbReference type="NCBI Taxonomy" id="2320865"/>
    <lineage>
        <taxon>Bacteria</taxon>
        <taxon>Pseudomonadati</taxon>
        <taxon>Pseudomonadota</taxon>
        <taxon>Betaproteobacteria</taxon>
        <taxon>Burkholderiales</taxon>
        <taxon>Oxalobacteraceae</taxon>
        <taxon>Noviherbaspirillum</taxon>
    </lineage>
</organism>
<dbReference type="AlphaFoldDB" id="A0A3A3G7X0"/>
<dbReference type="EMBL" id="QYUQ01000002">
    <property type="protein sequence ID" value="RJG02652.1"/>
    <property type="molecule type" value="Genomic_DNA"/>
</dbReference>
<name>A0A3A3G7X0_9BURK</name>
<gene>
    <name evidence="1" type="ORF">D3878_14595</name>
</gene>
<evidence type="ECO:0000313" key="2">
    <source>
        <dbReference type="Proteomes" id="UP000266327"/>
    </source>
</evidence>
<evidence type="ECO:0000313" key="1">
    <source>
        <dbReference type="EMBL" id="RJG02652.1"/>
    </source>
</evidence>